<comment type="caution">
    <text evidence="2">The sequence shown here is derived from an EMBL/GenBank/DDBJ whole genome shotgun (WGS) entry which is preliminary data.</text>
</comment>
<feature type="compositionally biased region" description="Polar residues" evidence="1">
    <location>
        <begin position="356"/>
        <end position="371"/>
    </location>
</feature>
<feature type="compositionally biased region" description="Low complexity" evidence="1">
    <location>
        <begin position="1286"/>
        <end position="1296"/>
    </location>
</feature>
<evidence type="ECO:0000313" key="2">
    <source>
        <dbReference type="EMBL" id="KAK3095251.1"/>
    </source>
</evidence>
<feature type="region of interest" description="Disordered" evidence="1">
    <location>
        <begin position="345"/>
        <end position="371"/>
    </location>
</feature>
<feature type="region of interest" description="Disordered" evidence="1">
    <location>
        <begin position="303"/>
        <end position="326"/>
    </location>
</feature>
<evidence type="ECO:0000313" key="3">
    <source>
        <dbReference type="Proteomes" id="UP001186944"/>
    </source>
</evidence>
<feature type="compositionally biased region" description="Polar residues" evidence="1">
    <location>
        <begin position="500"/>
        <end position="513"/>
    </location>
</feature>
<reference evidence="2" key="1">
    <citation type="submission" date="2019-08" db="EMBL/GenBank/DDBJ databases">
        <title>The improved chromosome-level genome for the pearl oyster Pinctada fucata martensii using PacBio sequencing and Hi-C.</title>
        <authorList>
            <person name="Zheng Z."/>
        </authorList>
    </citation>
    <scope>NUCLEOTIDE SEQUENCE</scope>
    <source>
        <strain evidence="2">ZZ-2019</strain>
        <tissue evidence="2">Adductor muscle</tissue>
    </source>
</reference>
<feature type="compositionally biased region" description="Polar residues" evidence="1">
    <location>
        <begin position="1542"/>
        <end position="1571"/>
    </location>
</feature>
<feature type="region of interest" description="Disordered" evidence="1">
    <location>
        <begin position="1950"/>
        <end position="1982"/>
    </location>
</feature>
<feature type="compositionally biased region" description="Polar residues" evidence="1">
    <location>
        <begin position="1579"/>
        <end position="1590"/>
    </location>
</feature>
<feature type="region of interest" description="Disordered" evidence="1">
    <location>
        <begin position="756"/>
        <end position="830"/>
    </location>
</feature>
<feature type="compositionally biased region" description="Low complexity" evidence="1">
    <location>
        <begin position="1591"/>
        <end position="1639"/>
    </location>
</feature>
<feature type="region of interest" description="Disordered" evidence="1">
    <location>
        <begin position="626"/>
        <end position="648"/>
    </location>
</feature>
<feature type="region of interest" description="Disordered" evidence="1">
    <location>
        <begin position="1502"/>
        <end position="1649"/>
    </location>
</feature>
<feature type="compositionally biased region" description="Low complexity" evidence="1">
    <location>
        <begin position="484"/>
        <end position="499"/>
    </location>
</feature>
<feature type="compositionally biased region" description="Low complexity" evidence="1">
    <location>
        <begin position="854"/>
        <end position="876"/>
    </location>
</feature>
<feature type="region of interest" description="Disordered" evidence="1">
    <location>
        <begin position="1237"/>
        <end position="1296"/>
    </location>
</feature>
<evidence type="ECO:0008006" key="4">
    <source>
        <dbReference type="Google" id="ProtNLM"/>
    </source>
</evidence>
<feature type="compositionally biased region" description="Low complexity" evidence="1">
    <location>
        <begin position="1502"/>
        <end position="1522"/>
    </location>
</feature>
<feature type="region of interest" description="Disordered" evidence="1">
    <location>
        <begin position="854"/>
        <end position="914"/>
    </location>
</feature>
<proteinExistence type="predicted"/>
<protein>
    <recommendedName>
        <fullName evidence="4">Chitin-binding type-4 domain-containing protein</fullName>
    </recommendedName>
</protein>
<name>A0AA89BUL6_PINIB</name>
<feature type="compositionally biased region" description="Basic and acidic residues" evidence="1">
    <location>
        <begin position="877"/>
        <end position="886"/>
    </location>
</feature>
<dbReference type="EMBL" id="VSWD01000008">
    <property type="protein sequence ID" value="KAK3095251.1"/>
    <property type="molecule type" value="Genomic_DNA"/>
</dbReference>
<feature type="region of interest" description="Disordered" evidence="1">
    <location>
        <begin position="691"/>
        <end position="716"/>
    </location>
</feature>
<dbReference type="Proteomes" id="UP001186944">
    <property type="component" value="Unassembled WGS sequence"/>
</dbReference>
<feature type="compositionally biased region" description="Polar residues" evidence="1">
    <location>
        <begin position="305"/>
        <end position="316"/>
    </location>
</feature>
<sequence length="2121" mass="225385">MLEPSQRSSLWRHGYNTPINRDDDGLNCGGYWHQWQVNGGKCGVCGDPYDVVPRQNEAGGKFATEIISRTYDMNTKYINTVIEVKKNMKGYFEFRLCPDVRMDKPVTQKCLDEHLLVIDGHGDRFYPKQNGIVNLKLVIPSGMQCERCVLQWKWHTAMNWGKCADGSGSKVGCGDQEEYYNCADIAIGPLKSTQRYTPVTVPNPSVLAKAMEPFETSLKDATRTTVTIDTTTEPILPIFDFHKKDKLKKSDVEKFVANKMANDQVHMKPEERTAVLSMMNVDNVPKVEGIILPFLGDKPTGAAVGNSTNSTQDTTESSVKDSLASSKSSMTSNILNQYLASSDFTSTRARRTTRSLPDTSTASIQPQSNNVGSLMGSNVGILTIPGNSVTIDKKTASSSGVLSGPRTVDHQNVVVSSFSNTNTEHVSTSLQNVDQVGVKINRNVVSVSDSAKSSLDSTQTEKAVKVVKTDGLSGNSLNMQKMDTTTTSTLPSATTASTTNKVKANPTNESPTSVKYKAETVRQENGQNVKTQHTVSITVNHTVTHTGTDDDVSHKPVIDVNRLRKIVDFIKKKEDRTNPISVSAKNIFRSNGKSKLSVNSFSGASNSMSKSGQLVKFKISVGDSSGYSSKSNEQKVEEARTTVTTTEVTPTVTEEVQTPSADMGIPISIEKSQSISQTPRRIVTTTSVPQTTTTIQAEASDGAAEKSSSTTEKKSSSVISNNAVIAGIGGFSAGFDQTNAQSSLSLSTGLGGTMNIAGGSLSQMHVPSDSGPPQEPQPESGQVNAAQTNEDRISVTVDSAISSNDQATTKKQMTTTTGQPEQGASYKVDSVTNNDATVVIKSKQQDVSNTILQTSSSLSSQKNSLASSSSLSSFSKTTDDSSDKSTTKANVVRKQPQPPVQETTKTNKDKSQMDFAVVANKMASDTQMRPMNMGMMKETTVITKTIVETSNKNEKTTHNTQKEAAGNWQSLQSDSLQITATPKQTTKKVVTIPTTLPPQTVPSTFSPTSAPSGFMGEGGLADQLLSKPILIKGSINLGTPNSQWQSFSNIAQDQKMVDMGTNFVDTNQVNSNNQFGNSMSSDNWMTMSNSGTSGMNTDLFQSLNRDAQISNTMNSLSSAQTLGSNAGFVPLPPGEIMNIPFGSDASAFQQQSAFDPGFTGFEISGNLNQNSFNQGVSSGVLSTAFDQTLSQSGMDQTLLVAPDSPVYDSSYGPLLSSSGKSGLDAASAFAFVTIPPEPITRRPSTTTTSTTEIPTTTIQRATTTKRPTTTTIRQPSTTTVKQTTKAPITTARPPQTTTAREIPTTTVMSIMDTTVAEPTVPPTTAALTTPAMTAEAATKQPTVKTTESFTDEKNFLQSMFKALTEIMMKVKTDQGKEMAQAAMSRFDNMQSKSNTQTDNVGQNIQTYSEGNTFNQNLDQRNSQSISTSEAFQQDVRRDRIINSQTSSNTNNFINMNSQSSSNSNDFMNMNSVRGSDMGTQMMGDTSVQQNFQAMQAVIPTTQRTTTTTTQATTTTTTPRPVTDALISGLSGLMPRMGGTVGMSDTSNSGMSTRISSDMSARTDNSMMSGLSSGARADTSMMSGFNSGSRADNSMMSGLDSGSSSSFSSSFSSSSSSSSWNPASNSNSASSTSWTQSNNQGIDLMSNIPSNSGSFGSDGISFSGGNVMSTNQDSTWKIMDSQQSLDNTGFGINQVVQPSTQAPSNNIPNFRSPPDTLVMGSQQSQQSIQQSNFSPQIQYQEIPPTYAPPMTTVSPSRNNQLDASLFGTGVAQTSGPTHSSDAAWGLGSSNSNIALTTGGSAFNVQSKSSNSIWKSLASGSNPLDFAAIIQKPTNPPITTPAPTTTTLPPTTPLPMIDVNDLTPQSVDPMNREVMLNMIKSMATTRESLLTLLYTTGGELLSSMGIDPNQIQGSVTTAVVNVVPELRRVLRLPPRRNYPTAPYIPGYDYKINTTSSSTSQSSSSSSSVGGPPGPAAQPVIPTPDPVQRTIETAMAKQMLTMLGLAPEPPDVPTRGRGRGGAAMQAPENIWAAPAGGGGGGRRGGRGRGFGRGGGGMGNDLAMFASAFMDPAEARELGLMGGRGRGGGMGGGMGGGFGGRGGGRRGGGRRQQAVMDAMMEVFGF</sequence>
<feature type="compositionally biased region" description="Polar residues" evidence="1">
    <location>
        <begin position="796"/>
        <end position="807"/>
    </location>
</feature>
<feature type="region of interest" description="Disordered" evidence="1">
    <location>
        <begin position="475"/>
        <end position="513"/>
    </location>
</feature>
<feature type="compositionally biased region" description="Low complexity" evidence="1">
    <location>
        <begin position="767"/>
        <end position="782"/>
    </location>
</feature>
<gene>
    <name evidence="2" type="ORF">FSP39_012181</name>
</gene>
<feature type="compositionally biased region" description="Pro residues" evidence="1">
    <location>
        <begin position="1969"/>
        <end position="1982"/>
    </location>
</feature>
<feature type="compositionally biased region" description="Low complexity" evidence="1">
    <location>
        <begin position="1241"/>
        <end position="1279"/>
    </location>
</feature>
<organism evidence="2 3">
    <name type="scientific">Pinctada imbricata</name>
    <name type="common">Atlantic pearl-oyster</name>
    <name type="synonym">Pinctada martensii</name>
    <dbReference type="NCBI Taxonomy" id="66713"/>
    <lineage>
        <taxon>Eukaryota</taxon>
        <taxon>Metazoa</taxon>
        <taxon>Spiralia</taxon>
        <taxon>Lophotrochozoa</taxon>
        <taxon>Mollusca</taxon>
        <taxon>Bivalvia</taxon>
        <taxon>Autobranchia</taxon>
        <taxon>Pteriomorphia</taxon>
        <taxon>Pterioida</taxon>
        <taxon>Pterioidea</taxon>
        <taxon>Pteriidae</taxon>
        <taxon>Pinctada</taxon>
    </lineage>
</organism>
<keyword evidence="3" id="KW-1185">Reference proteome</keyword>
<accession>A0AA89BUL6</accession>
<evidence type="ECO:0000256" key="1">
    <source>
        <dbReference type="SAM" id="MobiDB-lite"/>
    </source>
</evidence>
<feature type="compositionally biased region" description="Low complexity" evidence="1">
    <location>
        <begin position="1951"/>
        <end position="1967"/>
    </location>
</feature>